<dbReference type="FunFam" id="4.10.830.10:FF:000002">
    <property type="entry name" value="40S ribosomal protein S29"/>
    <property type="match status" value="1"/>
</dbReference>
<dbReference type="GO" id="GO:0003735">
    <property type="term" value="F:structural constituent of ribosome"/>
    <property type="evidence" value="ECO:0007669"/>
    <property type="project" value="InterPro"/>
</dbReference>
<protein>
    <recommendedName>
        <fullName evidence="5">Small ribosomal subunit protein uS14</fullName>
    </recommendedName>
    <alternativeName>
        <fullName evidence="6">40S ribosomal protein S29</fullName>
    </alternativeName>
</protein>
<dbReference type="InterPro" id="IPR039744">
    <property type="entry name" value="RIbosomal_uS14_euk_arc"/>
</dbReference>
<dbReference type="PANTHER" id="PTHR12010">
    <property type="entry name" value="40S RIBOSOMAL PROTEIN S29"/>
    <property type="match status" value="1"/>
</dbReference>
<name>A0A6J1YG69_ACIJB</name>
<dbReference type="Gene3D" id="4.10.830.10">
    <property type="entry name" value="30s Ribosomal Protein S14, Chain N"/>
    <property type="match status" value="1"/>
</dbReference>
<dbReference type="GO" id="GO:0002181">
    <property type="term" value="P:cytoplasmic translation"/>
    <property type="evidence" value="ECO:0007669"/>
    <property type="project" value="TreeGrafter"/>
</dbReference>
<evidence type="ECO:0000256" key="5">
    <source>
        <dbReference type="ARBA" id="ARBA00035167"/>
    </source>
</evidence>
<evidence type="ECO:0000256" key="7">
    <source>
        <dbReference type="ARBA" id="ARBA00045746"/>
    </source>
</evidence>
<evidence type="ECO:0000256" key="3">
    <source>
        <dbReference type="ARBA" id="ARBA00022980"/>
    </source>
</evidence>
<evidence type="ECO:0000256" key="1">
    <source>
        <dbReference type="ARBA" id="ARBA00009083"/>
    </source>
</evidence>
<dbReference type="RefSeq" id="XP_026903733.1">
    <property type="nucleotide sequence ID" value="XM_027047932.2"/>
</dbReference>
<dbReference type="AlphaFoldDB" id="A0A6J1YG69"/>
<comment type="similarity">
    <text evidence="1">Belongs to the universal ribosomal protein uS14 family.</text>
</comment>
<reference evidence="9" key="1">
    <citation type="submission" date="2025-08" db="UniProtKB">
        <authorList>
            <consortium name="RefSeq"/>
        </authorList>
    </citation>
    <scope>IDENTIFICATION</scope>
    <source>
        <tissue evidence="9">Blood</tissue>
    </source>
</reference>
<accession>A0A6J1YG69</accession>
<proteinExistence type="inferred from homology"/>
<dbReference type="KEGG" id="aju:113596055"/>
<evidence type="ECO:0000313" key="9">
    <source>
        <dbReference type="RefSeq" id="XP_026903733.1"/>
    </source>
</evidence>
<evidence type="ECO:0000256" key="6">
    <source>
        <dbReference type="ARBA" id="ARBA00035455"/>
    </source>
</evidence>
<sequence>MGHRRLYWSYQRECGRGSHSCHICSNQHSLIRKCGLNMCHQCFCQSMKDIGSVKLV</sequence>
<dbReference type="GO" id="GO:0022627">
    <property type="term" value="C:cytosolic small ribosomal subunit"/>
    <property type="evidence" value="ECO:0007669"/>
    <property type="project" value="TreeGrafter"/>
</dbReference>
<organism evidence="8 9">
    <name type="scientific">Acinonyx jubatus</name>
    <name type="common">Cheetah</name>
    <dbReference type="NCBI Taxonomy" id="32536"/>
    <lineage>
        <taxon>Eukaryota</taxon>
        <taxon>Metazoa</taxon>
        <taxon>Chordata</taxon>
        <taxon>Craniata</taxon>
        <taxon>Vertebrata</taxon>
        <taxon>Euteleostomi</taxon>
        <taxon>Mammalia</taxon>
        <taxon>Eutheria</taxon>
        <taxon>Laurasiatheria</taxon>
        <taxon>Carnivora</taxon>
        <taxon>Feliformia</taxon>
        <taxon>Felidae</taxon>
        <taxon>Felinae</taxon>
        <taxon>Acinonyx</taxon>
    </lineage>
</organism>
<comment type="function">
    <text evidence="7">Component of the small ribosomal subunit. The ribosome is a large ribonucleoprotein complex responsible for the synthesis of proteins in the cell.</text>
</comment>
<keyword evidence="3" id="KW-0689">Ribosomal protein</keyword>
<gene>
    <name evidence="9" type="primary">LOC113596055</name>
</gene>
<evidence type="ECO:0000313" key="8">
    <source>
        <dbReference type="Proteomes" id="UP001652583"/>
    </source>
</evidence>
<dbReference type="InterPro" id="IPR043140">
    <property type="entry name" value="Ribosomal_uS14_sf"/>
</dbReference>
<comment type="subunit">
    <text evidence="2">Component of the 40S small ribosomal subunit.</text>
</comment>
<dbReference type="GO" id="GO:0008270">
    <property type="term" value="F:zinc ion binding"/>
    <property type="evidence" value="ECO:0007669"/>
    <property type="project" value="InterPro"/>
</dbReference>
<dbReference type="Proteomes" id="UP001652583">
    <property type="component" value="Chromosome E1"/>
</dbReference>
<dbReference type="PANTHER" id="PTHR12010:SF25">
    <property type="entry name" value="40S RIBOSOMAL PROTEIN S29 PSEUDOGENE"/>
    <property type="match status" value="1"/>
</dbReference>
<dbReference type="GeneID" id="113596055"/>
<keyword evidence="8" id="KW-1185">Reference proteome</keyword>
<evidence type="ECO:0000256" key="4">
    <source>
        <dbReference type="ARBA" id="ARBA00023274"/>
    </source>
</evidence>
<keyword evidence="4" id="KW-0687">Ribonucleoprotein</keyword>
<evidence type="ECO:0000256" key="2">
    <source>
        <dbReference type="ARBA" id="ARBA00011542"/>
    </source>
</evidence>